<name>A0A383ANJ5_9ZZZZ</name>
<gene>
    <name evidence="1" type="ORF">METZ01_LOCUS462340</name>
</gene>
<dbReference type="EMBL" id="UINC01193732">
    <property type="protein sequence ID" value="SVE09486.1"/>
    <property type="molecule type" value="Genomic_DNA"/>
</dbReference>
<dbReference type="AlphaFoldDB" id="A0A383ANJ5"/>
<reference evidence="1" key="1">
    <citation type="submission" date="2018-05" db="EMBL/GenBank/DDBJ databases">
        <authorList>
            <person name="Lanie J.A."/>
            <person name="Ng W.-L."/>
            <person name="Kazmierczak K.M."/>
            <person name="Andrzejewski T.M."/>
            <person name="Davidsen T.M."/>
            <person name="Wayne K.J."/>
            <person name="Tettelin H."/>
            <person name="Glass J.I."/>
            <person name="Rusch D."/>
            <person name="Podicherti R."/>
            <person name="Tsui H.-C.T."/>
            <person name="Winkler M.E."/>
        </authorList>
    </citation>
    <scope>NUCLEOTIDE SEQUENCE</scope>
</reference>
<accession>A0A383ANJ5</accession>
<protein>
    <submittedName>
        <fullName evidence="1">Uncharacterized protein</fullName>
    </submittedName>
</protein>
<feature type="non-terminal residue" evidence="1">
    <location>
        <position position="67"/>
    </location>
</feature>
<evidence type="ECO:0000313" key="1">
    <source>
        <dbReference type="EMBL" id="SVE09486.1"/>
    </source>
</evidence>
<proteinExistence type="predicted"/>
<organism evidence="1">
    <name type="scientific">marine metagenome</name>
    <dbReference type="NCBI Taxonomy" id="408172"/>
    <lineage>
        <taxon>unclassified sequences</taxon>
        <taxon>metagenomes</taxon>
        <taxon>ecological metagenomes</taxon>
    </lineage>
</organism>
<sequence>MSDQKRQSITIEDVVIYKDEIENSLARDVFDTIVTLSNEERSLNMNMMRVKFDLSGFSNTLIGLLNS</sequence>